<name>F4RSE0_MELLP</name>
<dbReference type="HOGENOM" id="CLU_2622519_0_0_1"/>
<proteinExistence type="predicted"/>
<accession>F4RSE0</accession>
<dbReference type="KEGG" id="mlr:MELLADRAFT_52966"/>
<dbReference type="Proteomes" id="UP000001072">
    <property type="component" value="Unassembled WGS sequence"/>
</dbReference>
<dbReference type="EMBL" id="GL883117">
    <property type="protein sequence ID" value="EGG04581.1"/>
    <property type="molecule type" value="Genomic_DNA"/>
</dbReference>
<dbReference type="AlphaFoldDB" id="F4RSE0"/>
<evidence type="ECO:0000313" key="1">
    <source>
        <dbReference type="EMBL" id="EGG04581.1"/>
    </source>
</evidence>
<evidence type="ECO:0000313" key="2">
    <source>
        <dbReference type="Proteomes" id="UP000001072"/>
    </source>
</evidence>
<dbReference type="GeneID" id="18928844"/>
<dbReference type="RefSeq" id="XP_007412020.1">
    <property type="nucleotide sequence ID" value="XM_007411958.1"/>
</dbReference>
<reference evidence="2" key="1">
    <citation type="journal article" date="2011" name="Proc. Natl. Acad. Sci. U.S.A.">
        <title>Obligate biotrophy features unraveled by the genomic analysis of rust fungi.</title>
        <authorList>
            <person name="Duplessis S."/>
            <person name="Cuomo C.A."/>
            <person name="Lin Y.-C."/>
            <person name="Aerts A."/>
            <person name="Tisserant E."/>
            <person name="Veneault-Fourrey C."/>
            <person name="Joly D.L."/>
            <person name="Hacquard S."/>
            <person name="Amselem J."/>
            <person name="Cantarel B.L."/>
            <person name="Chiu R."/>
            <person name="Coutinho P.M."/>
            <person name="Feau N."/>
            <person name="Field M."/>
            <person name="Frey P."/>
            <person name="Gelhaye E."/>
            <person name="Goldberg J."/>
            <person name="Grabherr M.G."/>
            <person name="Kodira C.D."/>
            <person name="Kohler A."/>
            <person name="Kuees U."/>
            <person name="Lindquist E.A."/>
            <person name="Lucas S.M."/>
            <person name="Mago R."/>
            <person name="Mauceli E."/>
            <person name="Morin E."/>
            <person name="Murat C."/>
            <person name="Pangilinan J.L."/>
            <person name="Park R."/>
            <person name="Pearson M."/>
            <person name="Quesneville H."/>
            <person name="Rouhier N."/>
            <person name="Sakthikumar S."/>
            <person name="Salamov A.A."/>
            <person name="Schmutz J."/>
            <person name="Selles B."/>
            <person name="Shapiro H."/>
            <person name="Tanguay P."/>
            <person name="Tuskan G.A."/>
            <person name="Henrissat B."/>
            <person name="Van de Peer Y."/>
            <person name="Rouze P."/>
            <person name="Ellis J.G."/>
            <person name="Dodds P.N."/>
            <person name="Schein J.E."/>
            <person name="Zhong S."/>
            <person name="Hamelin R.C."/>
            <person name="Grigoriev I.V."/>
            <person name="Szabo L.J."/>
            <person name="Martin F."/>
        </authorList>
    </citation>
    <scope>NUCLEOTIDE SEQUENCE [LARGE SCALE GENOMIC DNA]</scope>
    <source>
        <strain evidence="2">98AG31 / pathotype 3-4-7</strain>
    </source>
</reference>
<sequence>MDFYNKAARAIDLLDQRQGSLKGIVFRLAGSDTKTSHNRHKSSPADSARRISDGKRLLRVVAQTLRCDSYHIEEYRST</sequence>
<keyword evidence="2" id="KW-1185">Reference proteome</keyword>
<dbReference type="VEuPathDB" id="FungiDB:MELLADRAFT_52966"/>
<dbReference type="STRING" id="747676.F4RSE0"/>
<dbReference type="InParanoid" id="F4RSE0"/>
<dbReference type="OrthoDB" id="435282at2759"/>
<gene>
    <name evidence="1" type="ORF">MELLADRAFT_52966</name>
</gene>
<protein>
    <submittedName>
        <fullName evidence="1">Uncharacterized protein</fullName>
    </submittedName>
</protein>
<organism evidence="2">
    <name type="scientific">Melampsora larici-populina (strain 98AG31 / pathotype 3-4-7)</name>
    <name type="common">Poplar leaf rust fungus</name>
    <dbReference type="NCBI Taxonomy" id="747676"/>
    <lineage>
        <taxon>Eukaryota</taxon>
        <taxon>Fungi</taxon>
        <taxon>Dikarya</taxon>
        <taxon>Basidiomycota</taxon>
        <taxon>Pucciniomycotina</taxon>
        <taxon>Pucciniomycetes</taxon>
        <taxon>Pucciniales</taxon>
        <taxon>Melampsoraceae</taxon>
        <taxon>Melampsora</taxon>
    </lineage>
</organism>